<sequence>MNCASSATLVFDPMLVALADVADRPGMPPASVGKLHPAAAAPRPVRRKARIVAPAPKVAPAPVEIIVAPSAKPRAAIIVGQQQKRLAAEKGGDGRPIRPYAIRPGFIAAPAKACQWIEGAPSPDDSCKCLAPSAPGVSYCPAHAQRAYRVLPRGVAAAFPLISPSP</sequence>
<organism evidence="1 2">
    <name type="scientific">Azospirillum palustre</name>
    <dbReference type="NCBI Taxonomy" id="2044885"/>
    <lineage>
        <taxon>Bacteria</taxon>
        <taxon>Pseudomonadati</taxon>
        <taxon>Pseudomonadota</taxon>
        <taxon>Alphaproteobacteria</taxon>
        <taxon>Rhodospirillales</taxon>
        <taxon>Azospirillaceae</taxon>
        <taxon>Azospirillum</taxon>
    </lineage>
</organism>
<proteinExistence type="predicted"/>
<name>A0A2B8BDQ7_9PROT</name>
<protein>
    <recommendedName>
        <fullName evidence="3">GcrA cell cycle regulator</fullName>
    </recommendedName>
</protein>
<dbReference type="Proteomes" id="UP000225379">
    <property type="component" value="Unassembled WGS sequence"/>
</dbReference>
<evidence type="ECO:0000313" key="1">
    <source>
        <dbReference type="EMBL" id="PGH55910.1"/>
    </source>
</evidence>
<reference evidence="2" key="1">
    <citation type="submission" date="2017-10" db="EMBL/GenBank/DDBJ databases">
        <authorList>
            <person name="Kravchenko I.K."/>
            <person name="Grouzdev D.S."/>
        </authorList>
    </citation>
    <scope>NUCLEOTIDE SEQUENCE [LARGE SCALE GENOMIC DNA]</scope>
    <source>
        <strain evidence="2">B2</strain>
    </source>
</reference>
<dbReference type="EMBL" id="PDKW01000042">
    <property type="protein sequence ID" value="PGH55910.1"/>
    <property type="molecule type" value="Genomic_DNA"/>
</dbReference>
<gene>
    <name evidence="1" type="ORF">CRT60_21920</name>
</gene>
<keyword evidence="2" id="KW-1185">Reference proteome</keyword>
<comment type="caution">
    <text evidence="1">The sequence shown here is derived from an EMBL/GenBank/DDBJ whole genome shotgun (WGS) entry which is preliminary data.</text>
</comment>
<dbReference type="AlphaFoldDB" id="A0A2B8BDQ7"/>
<evidence type="ECO:0008006" key="3">
    <source>
        <dbReference type="Google" id="ProtNLM"/>
    </source>
</evidence>
<evidence type="ECO:0000313" key="2">
    <source>
        <dbReference type="Proteomes" id="UP000225379"/>
    </source>
</evidence>
<accession>A0A2B8BDQ7</accession>